<dbReference type="AlphaFoldDB" id="W5TRU2"/>
<accession>W5TRU2</accession>
<evidence type="ECO:0000313" key="2">
    <source>
        <dbReference type="Proteomes" id="UP000019150"/>
    </source>
</evidence>
<organism evidence="1 2">
    <name type="scientific">Nocardia nova SH22a</name>
    <dbReference type="NCBI Taxonomy" id="1415166"/>
    <lineage>
        <taxon>Bacteria</taxon>
        <taxon>Bacillati</taxon>
        <taxon>Actinomycetota</taxon>
        <taxon>Actinomycetes</taxon>
        <taxon>Mycobacteriales</taxon>
        <taxon>Nocardiaceae</taxon>
        <taxon>Nocardia</taxon>
    </lineage>
</organism>
<dbReference type="KEGG" id="nno:NONO_c73490"/>
<sequence>MLPVAEAIAPVDAEAVVVAGLKAAYQTRGETAKVGTKVPNPMPSRAVRVSLVDSARITLQHHRASILVECWADSESAASDLARTTYALLFAAEGEMFGGKWVAEVAETGGVVNFPDLDAGVPRYQFTVDLLIAGELI</sequence>
<evidence type="ECO:0000313" key="1">
    <source>
        <dbReference type="EMBL" id="AHH22105.1"/>
    </source>
</evidence>
<protein>
    <submittedName>
        <fullName evidence="1">Uncharacterized protein</fullName>
    </submittedName>
</protein>
<dbReference type="STRING" id="1415166.NONO_c73490"/>
<reference evidence="1 2" key="1">
    <citation type="journal article" date="2014" name="Appl. Environ. Microbiol.">
        <title>Insights into the Microbial Degradation of Rubber and Gutta-Percha by Analysis of the Complete Genome of Nocardia nova SH22a.</title>
        <authorList>
            <person name="Luo Q."/>
            <person name="Hiessl S."/>
            <person name="Poehlein A."/>
            <person name="Daniel R."/>
            <person name="Steinbuchel A."/>
        </authorList>
    </citation>
    <scope>NUCLEOTIDE SEQUENCE [LARGE SCALE GENOMIC DNA]</scope>
    <source>
        <strain evidence="1">SH22a</strain>
    </source>
</reference>
<dbReference type="Proteomes" id="UP000019150">
    <property type="component" value="Chromosome"/>
</dbReference>
<name>W5TRU2_9NOCA</name>
<proteinExistence type="predicted"/>
<dbReference type="eggNOG" id="ENOG5031WY4">
    <property type="taxonomic scope" value="Bacteria"/>
</dbReference>
<keyword evidence="2" id="KW-1185">Reference proteome</keyword>
<gene>
    <name evidence="1" type="ORF">NONO_c73490</name>
</gene>
<dbReference type="EMBL" id="CP006850">
    <property type="protein sequence ID" value="AHH22105.1"/>
    <property type="molecule type" value="Genomic_DNA"/>
</dbReference>
<dbReference type="PATRIC" id="fig|1415166.3.peg.7540"/>
<dbReference type="HOGENOM" id="CLU_154551_0_0_11"/>